<dbReference type="InterPro" id="IPR014014">
    <property type="entry name" value="RNA_helicase_DEAD_Q_motif"/>
</dbReference>
<evidence type="ECO:0000259" key="16">
    <source>
        <dbReference type="PROSITE" id="PS51194"/>
    </source>
</evidence>
<dbReference type="GO" id="GO:0005634">
    <property type="term" value="C:nucleus"/>
    <property type="evidence" value="ECO:0007669"/>
    <property type="project" value="UniProtKB-SubCell"/>
</dbReference>
<dbReference type="OrthoDB" id="10261904at2759"/>
<reference evidence="19" key="1">
    <citation type="journal article" date="2014" name="Proc. Natl. Acad. Sci. U.S.A.">
        <title>Extensive sampling of basidiomycete genomes demonstrates inadequacy of the white-rot/brown-rot paradigm for wood decay fungi.</title>
        <authorList>
            <person name="Riley R."/>
            <person name="Salamov A.A."/>
            <person name="Brown D.W."/>
            <person name="Nagy L.G."/>
            <person name="Floudas D."/>
            <person name="Held B.W."/>
            <person name="Levasseur A."/>
            <person name="Lombard V."/>
            <person name="Morin E."/>
            <person name="Otillar R."/>
            <person name="Lindquist E.A."/>
            <person name="Sun H."/>
            <person name="LaButti K.M."/>
            <person name="Schmutz J."/>
            <person name="Jabbour D."/>
            <person name="Luo H."/>
            <person name="Baker S.E."/>
            <person name="Pisabarro A.G."/>
            <person name="Walton J.D."/>
            <person name="Blanchette R.A."/>
            <person name="Henrissat B."/>
            <person name="Martin F."/>
            <person name="Cullen D."/>
            <person name="Hibbett D.S."/>
            <person name="Grigoriev I.V."/>
        </authorList>
    </citation>
    <scope>NUCLEOTIDE SEQUENCE [LARGE SCALE GENOMIC DNA]</scope>
    <source>
        <strain evidence="19">CBS 339.88</strain>
    </source>
</reference>
<evidence type="ECO:0000256" key="8">
    <source>
        <dbReference type="ARBA" id="ARBA00023242"/>
    </source>
</evidence>
<dbReference type="GO" id="GO:0003724">
    <property type="term" value="F:RNA helicase activity"/>
    <property type="evidence" value="ECO:0007669"/>
    <property type="project" value="InterPro"/>
</dbReference>
<dbReference type="Proteomes" id="UP000027222">
    <property type="component" value="Unassembled WGS sequence"/>
</dbReference>
<keyword evidence="2" id="KW-0690">Ribosome biogenesis</keyword>
<dbReference type="GO" id="GO:0005524">
    <property type="term" value="F:ATP binding"/>
    <property type="evidence" value="ECO:0007669"/>
    <property type="project" value="UniProtKB-KW"/>
</dbReference>
<dbReference type="PANTHER" id="PTHR47959:SF24">
    <property type="entry name" value="ATP-DEPENDENT RNA HELICASE"/>
    <property type="match status" value="1"/>
</dbReference>
<evidence type="ECO:0000313" key="19">
    <source>
        <dbReference type="Proteomes" id="UP000027222"/>
    </source>
</evidence>
<name>A0A067TPL2_GALM3</name>
<keyword evidence="7" id="KW-0694">RNA-binding</keyword>
<evidence type="ECO:0000259" key="17">
    <source>
        <dbReference type="PROSITE" id="PS51195"/>
    </source>
</evidence>
<dbReference type="PANTHER" id="PTHR47959">
    <property type="entry name" value="ATP-DEPENDENT RNA HELICASE RHLE-RELATED"/>
    <property type="match status" value="1"/>
</dbReference>
<evidence type="ECO:0000256" key="12">
    <source>
        <dbReference type="PROSITE-ProRule" id="PRU00552"/>
    </source>
</evidence>
<dbReference type="SMART" id="SM00490">
    <property type="entry name" value="HELICc"/>
    <property type="match status" value="1"/>
</dbReference>
<dbReference type="PROSITE" id="PS00039">
    <property type="entry name" value="DEAD_ATP_HELICASE"/>
    <property type="match status" value="1"/>
</dbReference>
<dbReference type="SUPFAM" id="SSF52540">
    <property type="entry name" value="P-loop containing nucleoside triphosphate hydrolases"/>
    <property type="match status" value="1"/>
</dbReference>
<evidence type="ECO:0000259" key="15">
    <source>
        <dbReference type="PROSITE" id="PS51192"/>
    </source>
</evidence>
<keyword evidence="3 13" id="KW-0547">Nucleotide-binding</keyword>
<evidence type="ECO:0000256" key="10">
    <source>
        <dbReference type="ARBA" id="ARBA00024394"/>
    </source>
</evidence>
<feature type="domain" description="DEAD-box RNA helicase Q" evidence="17">
    <location>
        <begin position="19"/>
        <end position="47"/>
    </location>
</feature>
<feature type="compositionally biased region" description="Basic and acidic residues" evidence="14">
    <location>
        <begin position="424"/>
        <end position="434"/>
    </location>
</feature>
<evidence type="ECO:0000256" key="7">
    <source>
        <dbReference type="ARBA" id="ARBA00022884"/>
    </source>
</evidence>
<evidence type="ECO:0000256" key="1">
    <source>
        <dbReference type="ARBA" id="ARBA00004123"/>
    </source>
</evidence>
<accession>A0A067TPL2</accession>
<evidence type="ECO:0000313" key="18">
    <source>
        <dbReference type="EMBL" id="KDR81849.1"/>
    </source>
</evidence>
<dbReference type="InterPro" id="IPR027417">
    <property type="entry name" value="P-loop_NTPase"/>
</dbReference>
<dbReference type="GO" id="GO:0003723">
    <property type="term" value="F:RNA binding"/>
    <property type="evidence" value="ECO:0007669"/>
    <property type="project" value="UniProtKB-KW"/>
</dbReference>
<evidence type="ECO:0000256" key="6">
    <source>
        <dbReference type="ARBA" id="ARBA00022840"/>
    </source>
</evidence>
<keyword evidence="4 13" id="KW-0378">Hydrolase</keyword>
<dbReference type="InterPro" id="IPR044765">
    <property type="entry name" value="DDX47/Rrp3_DEADc"/>
</dbReference>
<dbReference type="PROSITE" id="PS51194">
    <property type="entry name" value="HELICASE_CTER"/>
    <property type="match status" value="1"/>
</dbReference>
<dbReference type="InterPro" id="IPR001650">
    <property type="entry name" value="Helicase_C-like"/>
</dbReference>
<feature type="short sequence motif" description="Q motif" evidence="12">
    <location>
        <begin position="19"/>
        <end position="47"/>
    </location>
</feature>
<dbReference type="EMBL" id="KL142370">
    <property type="protein sequence ID" value="KDR81849.1"/>
    <property type="molecule type" value="Genomic_DNA"/>
</dbReference>
<dbReference type="Pfam" id="PF00270">
    <property type="entry name" value="DEAD"/>
    <property type="match status" value="1"/>
</dbReference>
<dbReference type="InterPro" id="IPR011545">
    <property type="entry name" value="DEAD/DEAH_box_helicase_dom"/>
</dbReference>
<feature type="domain" description="Helicase ATP-binding" evidence="15">
    <location>
        <begin position="50"/>
        <end position="221"/>
    </location>
</feature>
<dbReference type="STRING" id="685588.A0A067TPL2"/>
<keyword evidence="6 13" id="KW-0067">ATP-binding</keyword>
<dbReference type="PROSITE" id="PS51195">
    <property type="entry name" value="Q_MOTIF"/>
    <property type="match status" value="1"/>
</dbReference>
<dbReference type="InterPro" id="IPR000629">
    <property type="entry name" value="RNA-helicase_DEAD-box_CS"/>
</dbReference>
<sequence>MPGPEDASTSKSASPAPPATFKSLGLIDPLLEALDQVGYKKPTEIQIEAIPHALEGRDIIGIASTGSGKTAAFALPILQKLWEEPKGLFACVLAPTRELAYQISEQFEALGSAMGVRCAVVIGGMDMPTQQISLAKRPHIIIGTPGRLLDHLETTKGFSLRTLKFLVLDEADRLLNLEFAEAIDKILKLIPKERTTYLYSATMTTKVAKLQRASLTNPVRVEVASKYQTVDTLLQYYVLMPFIDKQAYFIYLIHSLAGNSIIVFTRTKSEAQMLSILLRILSFAAVPIHGDMSQSQRLGALAKFKSGSRKVLVATDIASRGLDIPSVDVVINYDVPQHSKDYIHRVGRTARAGRSGKAITLVTQYDVELVQRIEEVIGKKMALYETEAEDVAALKERVGEASRAAKNEMKDSEQNGKGKGRKRQHEDHGGKDDRDRDDDVVEAGMPRQKKKSKHRK</sequence>
<evidence type="ECO:0000256" key="9">
    <source>
        <dbReference type="ARBA" id="ARBA00024350"/>
    </source>
</evidence>
<dbReference type="GO" id="GO:0010467">
    <property type="term" value="P:gene expression"/>
    <property type="evidence" value="ECO:0007669"/>
    <property type="project" value="UniProtKB-ARBA"/>
</dbReference>
<feature type="compositionally biased region" description="Basic residues" evidence="14">
    <location>
        <begin position="447"/>
        <end position="456"/>
    </location>
</feature>
<organism evidence="18 19">
    <name type="scientific">Galerina marginata (strain CBS 339.88)</name>
    <dbReference type="NCBI Taxonomy" id="685588"/>
    <lineage>
        <taxon>Eukaryota</taxon>
        <taxon>Fungi</taxon>
        <taxon>Dikarya</taxon>
        <taxon>Basidiomycota</taxon>
        <taxon>Agaricomycotina</taxon>
        <taxon>Agaricomycetes</taxon>
        <taxon>Agaricomycetidae</taxon>
        <taxon>Agaricales</taxon>
        <taxon>Agaricineae</taxon>
        <taxon>Strophariaceae</taxon>
        <taxon>Galerina</taxon>
    </lineage>
</organism>
<dbReference type="InterPro" id="IPR014001">
    <property type="entry name" value="Helicase_ATP-bd"/>
</dbReference>
<evidence type="ECO:0000256" key="5">
    <source>
        <dbReference type="ARBA" id="ARBA00022806"/>
    </source>
</evidence>
<dbReference type="Pfam" id="PF00271">
    <property type="entry name" value="Helicase_C"/>
    <property type="match status" value="1"/>
</dbReference>
<keyword evidence="19" id="KW-1185">Reference proteome</keyword>
<evidence type="ECO:0000256" key="11">
    <source>
        <dbReference type="ARBA" id="ARBA00024398"/>
    </source>
</evidence>
<keyword evidence="5 13" id="KW-0347">Helicase</keyword>
<gene>
    <name evidence="18" type="ORF">GALMADRAFT_240101</name>
</gene>
<dbReference type="Gene3D" id="3.40.50.300">
    <property type="entry name" value="P-loop containing nucleotide triphosphate hydrolases"/>
    <property type="match status" value="2"/>
</dbReference>
<dbReference type="CDD" id="cd17954">
    <property type="entry name" value="DEADc_DDX47"/>
    <property type="match status" value="1"/>
</dbReference>
<evidence type="ECO:0000256" key="4">
    <source>
        <dbReference type="ARBA" id="ARBA00022801"/>
    </source>
</evidence>
<comment type="subcellular location">
    <subcellularLocation>
        <location evidence="1">Nucleus</location>
    </subcellularLocation>
</comment>
<evidence type="ECO:0000256" key="14">
    <source>
        <dbReference type="SAM" id="MobiDB-lite"/>
    </source>
</evidence>
<dbReference type="InterPro" id="IPR050079">
    <property type="entry name" value="DEAD_box_RNA_helicase"/>
</dbReference>
<dbReference type="PROSITE" id="PS51192">
    <property type="entry name" value="HELICASE_ATP_BIND_1"/>
    <property type="match status" value="1"/>
</dbReference>
<dbReference type="GO" id="GO:0042254">
    <property type="term" value="P:ribosome biogenesis"/>
    <property type="evidence" value="ECO:0007669"/>
    <property type="project" value="UniProtKB-KW"/>
</dbReference>
<keyword evidence="8" id="KW-0539">Nucleus</keyword>
<proteinExistence type="inferred from homology"/>
<feature type="domain" description="Helicase C-terminal" evidence="16">
    <location>
        <begin position="248"/>
        <end position="392"/>
    </location>
</feature>
<evidence type="ECO:0000256" key="3">
    <source>
        <dbReference type="ARBA" id="ARBA00022741"/>
    </source>
</evidence>
<protein>
    <recommendedName>
        <fullName evidence="11">ATP-dependent rRNA helicase RRP3</fullName>
    </recommendedName>
    <alternativeName>
        <fullName evidence="10">ATP-dependent rRNA helicase rrp3</fullName>
    </alternativeName>
</protein>
<evidence type="ECO:0000256" key="2">
    <source>
        <dbReference type="ARBA" id="ARBA00022517"/>
    </source>
</evidence>
<comment type="similarity">
    <text evidence="9">Belongs to the DEAD box helicase family. DDX47/RRP3 subfamily.</text>
</comment>
<dbReference type="GO" id="GO:0005829">
    <property type="term" value="C:cytosol"/>
    <property type="evidence" value="ECO:0007669"/>
    <property type="project" value="TreeGrafter"/>
</dbReference>
<dbReference type="GO" id="GO:0016787">
    <property type="term" value="F:hydrolase activity"/>
    <property type="evidence" value="ECO:0007669"/>
    <property type="project" value="UniProtKB-KW"/>
</dbReference>
<dbReference type="AlphaFoldDB" id="A0A067TPL2"/>
<feature type="compositionally biased region" description="Basic and acidic residues" evidence="14">
    <location>
        <begin position="400"/>
        <end position="416"/>
    </location>
</feature>
<dbReference type="HOGENOM" id="CLU_003041_1_1_1"/>
<feature type="region of interest" description="Disordered" evidence="14">
    <location>
        <begin position="400"/>
        <end position="456"/>
    </location>
</feature>
<dbReference type="CDD" id="cd18787">
    <property type="entry name" value="SF2_C_DEAD"/>
    <property type="match status" value="1"/>
</dbReference>
<evidence type="ECO:0000256" key="13">
    <source>
        <dbReference type="RuleBase" id="RU000492"/>
    </source>
</evidence>
<dbReference type="SMART" id="SM00487">
    <property type="entry name" value="DEXDc"/>
    <property type="match status" value="1"/>
</dbReference>